<dbReference type="Proteomes" id="UP000006876">
    <property type="component" value="Chromosome"/>
</dbReference>
<dbReference type="CDD" id="cd00093">
    <property type="entry name" value="HTH_XRE"/>
    <property type="match status" value="1"/>
</dbReference>
<dbReference type="InterPro" id="IPR001387">
    <property type="entry name" value="Cro/C1-type_HTH"/>
</dbReference>
<dbReference type="KEGG" id="axy:AXYL_02047"/>
<feature type="domain" description="HTH cro/C1-type" evidence="2">
    <location>
        <begin position="5"/>
        <end position="59"/>
    </location>
</feature>
<evidence type="ECO:0000313" key="4">
    <source>
        <dbReference type="Proteomes" id="UP000006876"/>
    </source>
</evidence>
<gene>
    <name evidence="3" type="ordered locus">AXYL_02047</name>
</gene>
<proteinExistence type="predicted"/>
<dbReference type="RefSeq" id="WP_013392707.1">
    <property type="nucleotide sequence ID" value="NC_014640.1"/>
</dbReference>
<sequence length="97" mass="10272">MTTPLRRAREQRQLTIQQLATAAEMDPGNLSRIERGIQVPSKGLAEKLARVLEGTVSEIEIIYPERFPVQPSPVCGGGAAPPAEAGQGARVADGTHG</sequence>
<dbReference type="eggNOG" id="COG1396">
    <property type="taxonomic scope" value="Bacteria"/>
</dbReference>
<feature type="compositionally biased region" description="Low complexity" evidence="1">
    <location>
        <begin position="80"/>
        <end position="89"/>
    </location>
</feature>
<evidence type="ECO:0000256" key="1">
    <source>
        <dbReference type="SAM" id="MobiDB-lite"/>
    </source>
</evidence>
<evidence type="ECO:0000313" key="3">
    <source>
        <dbReference type="EMBL" id="ADP15376.1"/>
    </source>
</evidence>
<dbReference type="HOGENOM" id="CLU_2340376_0_0_4"/>
<dbReference type="STRING" id="762376.AXYL_02047"/>
<organism evidence="3 4">
    <name type="scientific">Achromobacter xylosoxidans (strain A8)</name>
    <dbReference type="NCBI Taxonomy" id="762376"/>
    <lineage>
        <taxon>Bacteria</taxon>
        <taxon>Pseudomonadati</taxon>
        <taxon>Pseudomonadota</taxon>
        <taxon>Betaproteobacteria</taxon>
        <taxon>Burkholderiales</taxon>
        <taxon>Alcaligenaceae</taxon>
        <taxon>Achromobacter</taxon>
    </lineage>
</organism>
<dbReference type="AlphaFoldDB" id="E3HGP0"/>
<dbReference type="SUPFAM" id="SSF47413">
    <property type="entry name" value="lambda repressor-like DNA-binding domains"/>
    <property type="match status" value="1"/>
</dbReference>
<dbReference type="PROSITE" id="PS50943">
    <property type="entry name" value="HTH_CROC1"/>
    <property type="match status" value="1"/>
</dbReference>
<protein>
    <submittedName>
        <fullName evidence="3">Helix-turn-helix family protein 6</fullName>
    </submittedName>
</protein>
<accession>E3HGP0</accession>
<dbReference type="InterPro" id="IPR010982">
    <property type="entry name" value="Lambda_DNA-bd_dom_sf"/>
</dbReference>
<dbReference type="OrthoDB" id="9805356at2"/>
<evidence type="ECO:0000259" key="2">
    <source>
        <dbReference type="PROSITE" id="PS50943"/>
    </source>
</evidence>
<dbReference type="EMBL" id="CP002287">
    <property type="protein sequence ID" value="ADP15376.1"/>
    <property type="molecule type" value="Genomic_DNA"/>
</dbReference>
<dbReference type="GO" id="GO:0003677">
    <property type="term" value="F:DNA binding"/>
    <property type="evidence" value="ECO:0007669"/>
    <property type="project" value="InterPro"/>
</dbReference>
<name>E3HGP0_ACHXA</name>
<feature type="region of interest" description="Disordered" evidence="1">
    <location>
        <begin position="73"/>
        <end position="97"/>
    </location>
</feature>
<reference evidence="3 4" key="1">
    <citation type="journal article" date="2011" name="J. Bacteriol.">
        <title>Complete genome sequence of the haloaromatic acid-degrading bacterium Achromobacter xylosoxidans A8.</title>
        <authorList>
            <person name="Strnad H."/>
            <person name="Ridl J."/>
            <person name="Paces J."/>
            <person name="Kolar M."/>
            <person name="Vlcek C."/>
            <person name="Paces V."/>
        </authorList>
    </citation>
    <scope>NUCLEOTIDE SEQUENCE [LARGE SCALE GENOMIC DNA]</scope>
    <source>
        <strain evidence="3 4">A8</strain>
    </source>
</reference>
<dbReference type="SMART" id="SM00530">
    <property type="entry name" value="HTH_XRE"/>
    <property type="match status" value="1"/>
</dbReference>
<dbReference type="Pfam" id="PF13560">
    <property type="entry name" value="HTH_31"/>
    <property type="match status" value="1"/>
</dbReference>
<dbReference type="Gene3D" id="1.10.260.40">
    <property type="entry name" value="lambda repressor-like DNA-binding domains"/>
    <property type="match status" value="1"/>
</dbReference>